<reference evidence="1 2" key="1">
    <citation type="submission" date="2016-10" db="EMBL/GenBank/DDBJ databases">
        <authorList>
            <person name="de Groot N.N."/>
        </authorList>
    </citation>
    <scope>NUCLEOTIDE SEQUENCE [LARGE SCALE GENOMIC DNA]</scope>
    <source>
        <strain evidence="1 2">DSM 9236</strain>
    </source>
</reference>
<dbReference type="RefSeq" id="WP_093914349.1">
    <property type="nucleotide sequence ID" value="NZ_FONL01000031.1"/>
</dbReference>
<dbReference type="AlphaFoldDB" id="A0A1I2E8P2"/>
<dbReference type="EMBL" id="FONL01000031">
    <property type="protein sequence ID" value="SFE89205.1"/>
    <property type="molecule type" value="Genomic_DNA"/>
</dbReference>
<sequence>MEQQLYQLETDPALKRLVARLDLVEFSDMEEDIRSCGGEKGVKVWGRTILVDHEYYEYCHRESIPFCLVSISLDSYQEAVAWICKNQLLRKSLTEEMRKYLIGKRSLAERTIGLVQMRKLGESAAGQEHPVMKLAKHNVSRTHVRERIGAEYSLAYMTVRKYESYTLALDMVRTHSPEFVDEHLAGKLKLSFEKVYKLASLPPDAASSECLRLMTEPQEAGQWSVKSRCGAKEGSAGTVATVSIKDMPAYDPDAEIVSLSLTIPSWVSSIIRVRGTSNMEEISTEARDRLKKELTGLKSTVDKMLYALRGNPNERV</sequence>
<dbReference type="OrthoDB" id="5944985at2"/>
<dbReference type="Proteomes" id="UP000198896">
    <property type="component" value="Unassembled WGS sequence"/>
</dbReference>
<keyword evidence="2" id="KW-1185">Reference proteome</keyword>
<protein>
    <submittedName>
        <fullName evidence="1">Uncharacterized protein</fullName>
    </submittedName>
</protein>
<organism evidence="1 2">
    <name type="scientific">Succiniclasticum ruminis DSM 9236</name>
    <dbReference type="NCBI Taxonomy" id="1123323"/>
    <lineage>
        <taxon>Bacteria</taxon>
        <taxon>Bacillati</taxon>
        <taxon>Bacillota</taxon>
        <taxon>Negativicutes</taxon>
        <taxon>Acidaminococcales</taxon>
        <taxon>Acidaminococcaceae</taxon>
        <taxon>Succiniclasticum</taxon>
    </lineage>
</organism>
<evidence type="ECO:0000313" key="2">
    <source>
        <dbReference type="Proteomes" id="UP000198896"/>
    </source>
</evidence>
<accession>A0A1I2E8P2</accession>
<name>A0A1I2E8P2_9FIRM</name>
<evidence type="ECO:0000313" key="1">
    <source>
        <dbReference type="EMBL" id="SFE89205.1"/>
    </source>
</evidence>
<proteinExistence type="predicted"/>
<gene>
    <name evidence="1" type="ORF">SAMN05216245_1315</name>
</gene>
<dbReference type="STRING" id="1123323.SAMN05216245_1315"/>